<sequence length="102" mass="10713">MDVKLAVAWVDRAGVRHRAGDVVDVDPITLAELEEHQMVDPEQTTDGKGATKQDGYIGPGKVEQAEAGYIGPGKVEQAEDGHVGTGKGATKEEGYIGPGKVE</sequence>
<dbReference type="RefSeq" id="WP_310371026.1">
    <property type="nucleotide sequence ID" value="NZ_JAVDYB010000001.1"/>
</dbReference>
<feature type="region of interest" description="Disordered" evidence="1">
    <location>
        <begin position="75"/>
        <end position="102"/>
    </location>
</feature>
<dbReference type="AlphaFoldDB" id="A0AAE4CBL7"/>
<gene>
    <name evidence="2" type="ORF">J2S41_005011</name>
</gene>
<dbReference type="EMBL" id="JAVDYB010000001">
    <property type="protein sequence ID" value="MDR7278233.1"/>
    <property type="molecule type" value="Genomic_DNA"/>
</dbReference>
<keyword evidence="3" id="KW-1185">Reference proteome</keyword>
<name>A0AAE4CBL7_9ACTN</name>
<accession>A0AAE4CBL7</accession>
<feature type="region of interest" description="Disordered" evidence="1">
    <location>
        <begin position="36"/>
        <end position="59"/>
    </location>
</feature>
<reference evidence="2" key="1">
    <citation type="submission" date="2023-07" db="EMBL/GenBank/DDBJ databases">
        <title>Sequencing the genomes of 1000 actinobacteria strains.</title>
        <authorList>
            <person name="Klenk H.-P."/>
        </authorList>
    </citation>
    <scope>NUCLEOTIDE SEQUENCE</scope>
    <source>
        <strain evidence="2">DSM 44707</strain>
    </source>
</reference>
<dbReference type="Proteomes" id="UP001183643">
    <property type="component" value="Unassembled WGS sequence"/>
</dbReference>
<comment type="caution">
    <text evidence="2">The sequence shown here is derived from an EMBL/GenBank/DDBJ whole genome shotgun (WGS) entry which is preliminary data.</text>
</comment>
<evidence type="ECO:0000256" key="1">
    <source>
        <dbReference type="SAM" id="MobiDB-lite"/>
    </source>
</evidence>
<evidence type="ECO:0000313" key="2">
    <source>
        <dbReference type="EMBL" id="MDR7278233.1"/>
    </source>
</evidence>
<proteinExistence type="predicted"/>
<evidence type="ECO:0000313" key="3">
    <source>
        <dbReference type="Proteomes" id="UP001183643"/>
    </source>
</evidence>
<organism evidence="2 3">
    <name type="scientific">Catenuloplanes atrovinosus</name>
    <dbReference type="NCBI Taxonomy" id="137266"/>
    <lineage>
        <taxon>Bacteria</taxon>
        <taxon>Bacillati</taxon>
        <taxon>Actinomycetota</taxon>
        <taxon>Actinomycetes</taxon>
        <taxon>Micromonosporales</taxon>
        <taxon>Micromonosporaceae</taxon>
        <taxon>Catenuloplanes</taxon>
    </lineage>
</organism>
<protein>
    <submittedName>
        <fullName evidence="2">Uncharacterized protein</fullName>
    </submittedName>
</protein>